<evidence type="ECO:0000313" key="7">
    <source>
        <dbReference type="Proteomes" id="UP000446768"/>
    </source>
</evidence>
<evidence type="ECO:0000256" key="3">
    <source>
        <dbReference type="ARBA" id="ARBA00022679"/>
    </source>
</evidence>
<dbReference type="InterPro" id="IPR014031">
    <property type="entry name" value="Ketoacyl_synth_C"/>
</dbReference>
<dbReference type="InterPro" id="IPR013968">
    <property type="entry name" value="PKS_KR"/>
</dbReference>
<dbReference type="InterPro" id="IPR006162">
    <property type="entry name" value="Ppantetheine_attach_site"/>
</dbReference>
<dbReference type="InterPro" id="IPR014043">
    <property type="entry name" value="Acyl_transferase_dom"/>
</dbReference>
<dbReference type="SUPFAM" id="SSF53474">
    <property type="entry name" value="alpha/beta-Hydrolases"/>
    <property type="match status" value="1"/>
</dbReference>
<accession>A0A7X2IL28</accession>
<keyword evidence="6" id="KW-0378">Hydrolase</keyword>
<dbReference type="GO" id="GO:0004312">
    <property type="term" value="F:fatty acid synthase activity"/>
    <property type="evidence" value="ECO:0007669"/>
    <property type="project" value="TreeGrafter"/>
</dbReference>
<dbReference type="InterPro" id="IPR016035">
    <property type="entry name" value="Acyl_Trfase/lysoPLipase"/>
</dbReference>
<protein>
    <submittedName>
        <fullName evidence="6">Alpha/beta fold hydrolase</fullName>
    </submittedName>
</protein>
<dbReference type="Pfam" id="PF00975">
    <property type="entry name" value="Thioesterase"/>
    <property type="match status" value="1"/>
</dbReference>
<dbReference type="PANTHER" id="PTHR43775:SF37">
    <property type="entry name" value="SI:DKEY-61P9.11"/>
    <property type="match status" value="1"/>
</dbReference>
<dbReference type="Gene3D" id="3.40.50.1820">
    <property type="entry name" value="alpha/beta hydrolase"/>
    <property type="match status" value="1"/>
</dbReference>
<dbReference type="InterPro" id="IPR009081">
    <property type="entry name" value="PP-bd_ACP"/>
</dbReference>
<dbReference type="Gene3D" id="3.40.50.720">
    <property type="entry name" value="NAD(P)-binding Rossmann-like Domain"/>
    <property type="match status" value="2"/>
</dbReference>
<dbReference type="InterPro" id="IPR036736">
    <property type="entry name" value="ACP-like_sf"/>
</dbReference>
<dbReference type="InterPro" id="IPR057326">
    <property type="entry name" value="KR_dom"/>
</dbReference>
<name>A0A7X2IL28_9BURK</name>
<dbReference type="Proteomes" id="UP000446768">
    <property type="component" value="Unassembled WGS sequence"/>
</dbReference>
<dbReference type="Gene3D" id="3.40.366.10">
    <property type="entry name" value="Malonyl-Coenzyme A Acyl Carrier Protein, domain 2"/>
    <property type="match status" value="1"/>
</dbReference>
<organism evidence="6 7">
    <name type="scientific">Pseudoduganella rivuli</name>
    <dbReference type="NCBI Taxonomy" id="2666085"/>
    <lineage>
        <taxon>Bacteria</taxon>
        <taxon>Pseudomonadati</taxon>
        <taxon>Pseudomonadota</taxon>
        <taxon>Betaproteobacteria</taxon>
        <taxon>Burkholderiales</taxon>
        <taxon>Oxalobacteraceae</taxon>
        <taxon>Telluria group</taxon>
        <taxon>Pseudoduganella</taxon>
    </lineage>
</organism>
<dbReference type="CDD" id="cd00833">
    <property type="entry name" value="PKS"/>
    <property type="match status" value="1"/>
</dbReference>
<reference evidence="6 7" key="1">
    <citation type="submission" date="2019-11" db="EMBL/GenBank/DDBJ databases">
        <title>Novel species isolated from a subtropical stream in China.</title>
        <authorList>
            <person name="Lu H."/>
        </authorList>
    </citation>
    <scope>NUCLEOTIDE SEQUENCE [LARGE SCALE GENOMIC DNA]</scope>
    <source>
        <strain evidence="6 7">FT92W</strain>
    </source>
</reference>
<dbReference type="Pfam" id="PF00550">
    <property type="entry name" value="PP-binding"/>
    <property type="match status" value="1"/>
</dbReference>
<evidence type="ECO:0000256" key="2">
    <source>
        <dbReference type="ARBA" id="ARBA00022553"/>
    </source>
</evidence>
<dbReference type="GO" id="GO:0071770">
    <property type="term" value="P:DIM/DIP cell wall layer assembly"/>
    <property type="evidence" value="ECO:0007669"/>
    <property type="project" value="TreeGrafter"/>
</dbReference>
<sequence length="1865" mass="195829">MTERANQIAVIGWAGRFPGADSVEEFIDKSFAGEVMISHFTAAQLQAQGGDPARAIDGWVAAYGAIGQPYHFDAGFFGIRAGEAATMDPQQRLLLQWSYQALCNGGYGLRRDLARCAAFLSTSASQYWFKHIYEAGLAHSSPDFLGLLLGNGQDFAAQNVAYRLNLGGPGININTGCSSSLVAVHQACSALLNYECDLALAGGANVGIHQDSGYVSAPGSIESTDGHCRPFDQDANGTVPGNGGAVLLLKRLEDALADGDPVHGVILGGAVNNDGNARVGFAAPGVDGQARVIQAAHAMADVDSACIGYVEAHGTGTRMGDPVEIKALVQAFGPGGRCALASAKASVGHLNAAAGVTGLIRALAAVGRGELPAAGNFQRLNPLIRLEGSPFYISEARQPWPGQDGERYAGVSSFGIGGTNAHLVVAPAPAGGRTASAGSGRLDHVVPLSAKTPAALVRMARALARHVQDAAQLDLADFCYTLQHRRDHFDCRVAFACHDRDTLLHGLRQVGASSAQRKPAGNRQGWAFAGQGSQRVGMYRRLYQDHAPFRRLVDRGAACAAPRLGLDIRHLIYPELGAYTAAQAEALLSETKLTQPALFITQYALAQVLLDLGLRPAQMIGHSLGEYVAAAVAGVMSFETALELVMARGLAMQAAPGGAMLVAHAGLETVEALRLPGVAVAAINSGANTTLAGAAPDIGAQLAVLEQHGIAARALATSHAYHSPLMAAARPAFEAALAGVRLQAPQMSFISNLTGRPITAAQAVDPCYWLDHMLAPVRFGDGVQAMAAGCDVLLDLGPQAVLLNLLRQNGAAALALGGKGDGCADAGISHVMAGLWTAGYDVPWPEQGGRCIHLPGYQFDESEYLLPSPLQAGGRAAAPPVADPAAEPHRAWRHAPVWEALPAEADSGVPAHGKLLVLCGAAPAAGLAAEFDACATLSELAASAAAPLPAASMQSVCVLVDAAQAEQLFPLWREIRQLVMALTRHWSACERIVLTLVCAPDADGQAAPAVQAVAAALNVYAQEVPNLSTRLLLLPESGQLRRCWPYLCGPARHRVLRAGPDGLSTLAYRPLGELAMPARPRLRLNGRYLVFGGMGRVGARLSAMLADEYAAEVTVVSRNPVPGVDPRHVTDLYRLGGEAGRPDMAPVAVRDVAGLARLMRARRAAGGPPLRVLAIGDGDPIADMCGQVAADGVHWVFTQAEPAACRDRLGAARVELRRLDPAGDPFEQGFAYQEFDLAVVCGLDAPGGDHGALLVRLAALLRPDGGLAIFGPTEGWRGALAEAGFQGLPAAGAGFPPLLFAQGVPDGLYARATAQSAYLRRRTGQGPAGAALSYVVMDVGDPAHWALLERHCASAALQYDGIVYSVTSFNSALGLHTALSEGAAGQEFSVKADSLDRLASLANRTRSAFVAVMSSMSAVLGGIGHSSYAAANAFQDAFCRRQSRPGQHWVSMNWDGWGANHADGASMAANALSPAEGVRVFRSGLDEFAGTQLVVSRQALDERVADWVEGRGVASASAAPGAGTDRLATLRGIWQFLLGNDENLTPDSHFFQCGGDSLVAIQLLAMVKKRLNVTLNLADFVQQPTLGALQSAIAGAAAPAAVRNLVVLQPGGDTDHVVLCIHPGGGSLGAYAELVKAIGPHVRVLGLQSNLAAAPDVPLHAAIEQMAQAYYGQLRAQLGRARVTLVAYCFGCLVGFELAHLFAQHDPQRLDKLVLVDGHAPAIDDGNADFPRFLGKLARRAEVALTPDELARMSQWDAAAIADAFVERMGHTRAPERIRMLQRSIEEVLLSNRARMAYRPVHKLTLPAVLCRIDDPEFHCANNDVPDLDWGRYLINLEVHRLGGKHEELLSEQTNLATVLACIGR</sequence>
<dbReference type="GO" id="GO:0005886">
    <property type="term" value="C:plasma membrane"/>
    <property type="evidence" value="ECO:0007669"/>
    <property type="project" value="TreeGrafter"/>
</dbReference>
<dbReference type="InterPro" id="IPR014030">
    <property type="entry name" value="Ketoacyl_synth_N"/>
</dbReference>
<dbReference type="Pfam" id="PF02801">
    <property type="entry name" value="Ketoacyl-synt_C"/>
    <property type="match status" value="1"/>
</dbReference>
<dbReference type="InterPro" id="IPR016036">
    <property type="entry name" value="Malonyl_transacylase_ACP-bd"/>
</dbReference>
<dbReference type="InterPro" id="IPR020841">
    <property type="entry name" value="PKS_Beta-ketoAc_synthase_dom"/>
</dbReference>
<dbReference type="Pfam" id="PF08659">
    <property type="entry name" value="KR"/>
    <property type="match status" value="1"/>
</dbReference>
<dbReference type="EMBL" id="WKJJ01000005">
    <property type="protein sequence ID" value="MRV71991.1"/>
    <property type="molecule type" value="Genomic_DNA"/>
</dbReference>
<dbReference type="SUPFAM" id="SSF51735">
    <property type="entry name" value="NAD(P)-binding Rossmann-fold domains"/>
    <property type="match status" value="1"/>
</dbReference>
<evidence type="ECO:0000259" key="4">
    <source>
        <dbReference type="PROSITE" id="PS50075"/>
    </source>
</evidence>
<proteinExistence type="predicted"/>
<keyword evidence="7" id="KW-1185">Reference proteome</keyword>
<dbReference type="GO" id="GO:0016787">
    <property type="term" value="F:hydrolase activity"/>
    <property type="evidence" value="ECO:0007669"/>
    <property type="project" value="UniProtKB-KW"/>
</dbReference>
<evidence type="ECO:0000256" key="1">
    <source>
        <dbReference type="ARBA" id="ARBA00022450"/>
    </source>
</evidence>
<dbReference type="Pfam" id="PF22621">
    <property type="entry name" value="CurL-like_PKS_C"/>
    <property type="match status" value="1"/>
</dbReference>
<dbReference type="InterPro" id="IPR001031">
    <property type="entry name" value="Thioesterase"/>
</dbReference>
<dbReference type="Pfam" id="PF00698">
    <property type="entry name" value="Acyl_transf_1"/>
    <property type="match status" value="1"/>
</dbReference>
<dbReference type="SUPFAM" id="SSF55048">
    <property type="entry name" value="Probable ACP-binding domain of malonyl-CoA ACP transacylase"/>
    <property type="match status" value="1"/>
</dbReference>
<dbReference type="SUPFAM" id="SSF52151">
    <property type="entry name" value="FabD/lysophospholipase-like"/>
    <property type="match status" value="1"/>
</dbReference>
<evidence type="ECO:0000259" key="5">
    <source>
        <dbReference type="PROSITE" id="PS52004"/>
    </source>
</evidence>
<keyword evidence="2" id="KW-0597">Phosphoprotein</keyword>
<dbReference type="SMART" id="SM00827">
    <property type="entry name" value="PKS_AT"/>
    <property type="match status" value="1"/>
</dbReference>
<keyword evidence="3" id="KW-0808">Transferase</keyword>
<comment type="caution">
    <text evidence="6">The sequence shown here is derived from an EMBL/GenBank/DDBJ whole genome shotgun (WGS) entry which is preliminary data.</text>
</comment>
<dbReference type="InterPro" id="IPR050091">
    <property type="entry name" value="PKS_NRPS_Biosynth_Enz"/>
</dbReference>
<dbReference type="Gene3D" id="3.30.70.3290">
    <property type="match status" value="1"/>
</dbReference>
<dbReference type="Gene3D" id="3.30.70.250">
    <property type="entry name" value="Malonyl-CoA ACP transacylase, ACP-binding"/>
    <property type="match status" value="1"/>
</dbReference>
<feature type="domain" description="Ketosynthase family 3 (KS3)" evidence="5">
    <location>
        <begin position="5"/>
        <end position="427"/>
    </location>
</feature>
<evidence type="ECO:0000313" key="6">
    <source>
        <dbReference type="EMBL" id="MRV71991.1"/>
    </source>
</evidence>
<dbReference type="Pfam" id="PF00109">
    <property type="entry name" value="ketoacyl-synt"/>
    <property type="match status" value="1"/>
</dbReference>
<dbReference type="SMART" id="SM00822">
    <property type="entry name" value="PKS_KR"/>
    <property type="match status" value="1"/>
</dbReference>
<dbReference type="RefSeq" id="WP_154373099.1">
    <property type="nucleotide sequence ID" value="NZ_WKJJ01000005.1"/>
</dbReference>
<dbReference type="InterPro" id="IPR029063">
    <property type="entry name" value="SAM-dependent_MTases_sf"/>
</dbReference>
<dbReference type="GO" id="GO:0006633">
    <property type="term" value="P:fatty acid biosynthetic process"/>
    <property type="evidence" value="ECO:0007669"/>
    <property type="project" value="TreeGrafter"/>
</dbReference>
<feature type="domain" description="Carrier" evidence="4">
    <location>
        <begin position="1521"/>
        <end position="1597"/>
    </location>
</feature>
<dbReference type="GO" id="GO:0005737">
    <property type="term" value="C:cytoplasm"/>
    <property type="evidence" value="ECO:0007669"/>
    <property type="project" value="TreeGrafter"/>
</dbReference>
<dbReference type="SMART" id="SM00825">
    <property type="entry name" value="PKS_KS"/>
    <property type="match status" value="1"/>
</dbReference>
<dbReference type="InterPro" id="IPR036291">
    <property type="entry name" value="NAD(P)-bd_dom_sf"/>
</dbReference>
<dbReference type="PROSITE" id="PS50075">
    <property type="entry name" value="CARRIER"/>
    <property type="match status" value="1"/>
</dbReference>
<dbReference type="Gene3D" id="1.10.1200.10">
    <property type="entry name" value="ACP-like"/>
    <property type="match status" value="1"/>
</dbReference>
<dbReference type="InterPro" id="IPR001227">
    <property type="entry name" value="Ac_transferase_dom_sf"/>
</dbReference>
<dbReference type="InterPro" id="IPR029058">
    <property type="entry name" value="AB_hydrolase_fold"/>
</dbReference>
<gene>
    <name evidence="6" type="ORF">GJ700_09730</name>
</gene>
<keyword evidence="1" id="KW-0596">Phosphopantetheine</keyword>
<dbReference type="SUPFAM" id="SSF53901">
    <property type="entry name" value="Thiolase-like"/>
    <property type="match status" value="1"/>
</dbReference>
<dbReference type="PROSITE" id="PS52004">
    <property type="entry name" value="KS3_2"/>
    <property type="match status" value="1"/>
</dbReference>
<dbReference type="Gene3D" id="3.40.47.10">
    <property type="match status" value="1"/>
</dbReference>
<dbReference type="PANTHER" id="PTHR43775">
    <property type="entry name" value="FATTY ACID SYNTHASE"/>
    <property type="match status" value="1"/>
</dbReference>
<dbReference type="InterPro" id="IPR016039">
    <property type="entry name" value="Thiolase-like"/>
</dbReference>
<dbReference type="PROSITE" id="PS00012">
    <property type="entry name" value="PHOSPHOPANTETHEINE"/>
    <property type="match status" value="1"/>
</dbReference>
<dbReference type="SUPFAM" id="SSF53335">
    <property type="entry name" value="S-adenosyl-L-methionine-dependent methyltransferases"/>
    <property type="match status" value="1"/>
</dbReference>